<reference evidence="4 5" key="1">
    <citation type="submission" date="2020-02" db="EMBL/GenBank/DDBJ databases">
        <authorList>
            <person name="Ferguson B K."/>
        </authorList>
    </citation>
    <scope>NUCLEOTIDE SEQUENCE [LARGE SCALE GENOMIC DNA]</scope>
</reference>
<protein>
    <recommendedName>
        <fullName evidence="3">Integrase catalytic domain-containing protein</fullName>
    </recommendedName>
</protein>
<feature type="coiled-coil region" evidence="1">
    <location>
        <begin position="3"/>
        <end position="51"/>
    </location>
</feature>
<evidence type="ECO:0000259" key="3">
    <source>
        <dbReference type="PROSITE" id="PS50994"/>
    </source>
</evidence>
<dbReference type="InterPro" id="IPR050951">
    <property type="entry name" value="Retrovirus_Pol_polyprotein"/>
</dbReference>
<dbReference type="PROSITE" id="PS50994">
    <property type="entry name" value="INTEGRASE"/>
    <property type="match status" value="1"/>
</dbReference>
<dbReference type="EMBL" id="CADCXV010000810">
    <property type="protein sequence ID" value="CAB0036191.1"/>
    <property type="molecule type" value="Genomic_DNA"/>
</dbReference>
<dbReference type="InterPro" id="IPR036397">
    <property type="entry name" value="RNaseH_sf"/>
</dbReference>
<dbReference type="GO" id="GO:0003676">
    <property type="term" value="F:nucleic acid binding"/>
    <property type="evidence" value="ECO:0007669"/>
    <property type="project" value="InterPro"/>
</dbReference>
<dbReference type="PANTHER" id="PTHR37984:SF5">
    <property type="entry name" value="PROTEIN NYNRIN-LIKE"/>
    <property type="match status" value="1"/>
</dbReference>
<dbReference type="AlphaFoldDB" id="A0A6H5INM4"/>
<keyword evidence="5" id="KW-1185">Reference proteome</keyword>
<accession>A0A6H5INM4</accession>
<evidence type="ECO:0000256" key="1">
    <source>
        <dbReference type="SAM" id="Coils"/>
    </source>
</evidence>
<keyword evidence="1" id="KW-0175">Coiled coil</keyword>
<dbReference type="InterPro" id="IPR012337">
    <property type="entry name" value="RNaseH-like_sf"/>
</dbReference>
<feature type="region of interest" description="Disordered" evidence="2">
    <location>
        <begin position="575"/>
        <end position="658"/>
    </location>
</feature>
<dbReference type="GO" id="GO:0015074">
    <property type="term" value="P:DNA integration"/>
    <property type="evidence" value="ECO:0007669"/>
    <property type="project" value="InterPro"/>
</dbReference>
<dbReference type="InterPro" id="IPR001584">
    <property type="entry name" value="Integrase_cat-core"/>
</dbReference>
<feature type="domain" description="Integrase catalytic" evidence="3">
    <location>
        <begin position="300"/>
        <end position="423"/>
    </location>
</feature>
<dbReference type="PANTHER" id="PTHR37984">
    <property type="entry name" value="PROTEIN CBG26694"/>
    <property type="match status" value="1"/>
</dbReference>
<dbReference type="Pfam" id="PF00665">
    <property type="entry name" value="rve"/>
    <property type="match status" value="1"/>
</dbReference>
<proteinExistence type="predicted"/>
<feature type="compositionally biased region" description="Low complexity" evidence="2">
    <location>
        <begin position="637"/>
        <end position="658"/>
    </location>
</feature>
<feature type="compositionally biased region" description="Basic and acidic residues" evidence="2">
    <location>
        <begin position="575"/>
        <end position="585"/>
    </location>
</feature>
<evidence type="ECO:0000256" key="2">
    <source>
        <dbReference type="SAM" id="MobiDB-lite"/>
    </source>
</evidence>
<evidence type="ECO:0000313" key="5">
    <source>
        <dbReference type="Proteomes" id="UP000479190"/>
    </source>
</evidence>
<dbReference type="OrthoDB" id="8029555at2759"/>
<dbReference type="Proteomes" id="UP000479190">
    <property type="component" value="Unassembled WGS sequence"/>
</dbReference>
<gene>
    <name evidence="4" type="ORF">TBRA_LOCUS8069</name>
</gene>
<dbReference type="SUPFAM" id="SSF53098">
    <property type="entry name" value="Ribonuclease H-like"/>
    <property type="match status" value="1"/>
</dbReference>
<feature type="region of interest" description="Disordered" evidence="2">
    <location>
        <begin position="273"/>
        <end position="297"/>
    </location>
</feature>
<organism evidence="4 5">
    <name type="scientific">Trichogramma brassicae</name>
    <dbReference type="NCBI Taxonomy" id="86971"/>
    <lineage>
        <taxon>Eukaryota</taxon>
        <taxon>Metazoa</taxon>
        <taxon>Ecdysozoa</taxon>
        <taxon>Arthropoda</taxon>
        <taxon>Hexapoda</taxon>
        <taxon>Insecta</taxon>
        <taxon>Pterygota</taxon>
        <taxon>Neoptera</taxon>
        <taxon>Endopterygota</taxon>
        <taxon>Hymenoptera</taxon>
        <taxon>Apocrita</taxon>
        <taxon>Proctotrupomorpha</taxon>
        <taxon>Chalcidoidea</taxon>
        <taxon>Trichogrammatidae</taxon>
        <taxon>Trichogramma</taxon>
    </lineage>
</organism>
<sequence length="916" mass="104529">MAEEQVNQLKAQLQAAFAEIERQKLRRSQEKQQYEDDVTEINKRYSELVDAHQENSQNSNESEVANALLQLRGVLNQNVQVINQARAAQPQHVIMPNTQSVIRNFHGTEDPENSDAWIRELDTLKNIHHWTDAVAFNVAKAHLKDAAFKWYLTRIETIIDYRTMLEAFRSTFTKRLSKSDKLRAMSKRIQKKDEALQEYVFEKIWLCSGLELDVPETRDEVAYGLSSRELANHILSRDYTSTDDMFQDMIRFERVNGLRRERYGKFGAGANSWNSKHRASARGDNNNSSNSSESGDTKNYAYIVPVKTTDARTTVNKVREFIERFGAPERIISDRGTCFTSHSFDELCNNYSIKHTLNSSRHPMANGLVERLNQTLLPAIRAAADIETQSDWDNKIKKLERDLNATVSKSTGKTPFEALYGYLPRFDDAKTREITKNCEAYNLPSEVQKEIRQNIVENQAKYKDRVDQNRYKGVKYNIGDIVFIKKNPVATGNSSGAREVESFAGICKDHTISGRLALCRARAIELHLVLYTCGRGAARLFHSLVKPCSTYLLKFIQEIFQSLCTTASSAHVQHVHRDTGAREGVAKQPVAPSSTPQEIGRGSLPPSPERNIRDEQADQDSLAIEQQDEPHRPREPLPQQQQPDQLEPLQQQQQQPPVQVDQINPLPLEMANQLPPALNSWEAFTQALMAHRPSLPEYNGLDHENPTSYLTKCDEYCTALQIPDEQKLSVLEKGLKGSAEKWWQCYKSMGLTYARFSELLKAQYDGQALKSSLMAKLCGTTQGEKESPPIGEKEISRLYKARSHIHAHIQPTTRTHARGEMKSSLYMCWLRAGNIIYPRQYGSHRIIYTLCAARLELLCGKPYARIIRRMKERIVKSLVPGSAISFWHVIIDSEHETMKLCTSMQEKSRRYTNDCC</sequence>
<dbReference type="Gene3D" id="3.30.420.10">
    <property type="entry name" value="Ribonuclease H-like superfamily/Ribonuclease H"/>
    <property type="match status" value="1"/>
</dbReference>
<name>A0A6H5INM4_9HYME</name>
<evidence type="ECO:0000313" key="4">
    <source>
        <dbReference type="EMBL" id="CAB0036191.1"/>
    </source>
</evidence>